<dbReference type="OrthoDB" id="411145at2759"/>
<dbReference type="Gene3D" id="3.30.540.10">
    <property type="entry name" value="Fructose-1,6-Bisphosphatase, subunit A, domain 1"/>
    <property type="match status" value="1"/>
</dbReference>
<accession>A0A5J4U158</accession>
<name>A0A5J4U158_9EUKA</name>
<dbReference type="EMBL" id="SNRW01021651">
    <property type="protein sequence ID" value="KAA6364446.1"/>
    <property type="molecule type" value="Genomic_DNA"/>
</dbReference>
<gene>
    <name evidence="1" type="ORF">EZS28_040027</name>
</gene>
<sequence length="56" mass="6285">MTIKLSKLLSCCIDCAEQGSRIIQQVHQSHKLKVRQKSSADSLVTIADTECEKRII</sequence>
<evidence type="ECO:0000313" key="2">
    <source>
        <dbReference type="Proteomes" id="UP000324800"/>
    </source>
</evidence>
<comment type="caution">
    <text evidence="1">The sequence shown here is derived from an EMBL/GenBank/DDBJ whole genome shotgun (WGS) entry which is preliminary data.</text>
</comment>
<dbReference type="SUPFAM" id="SSF56655">
    <property type="entry name" value="Carbohydrate phosphatase"/>
    <property type="match status" value="1"/>
</dbReference>
<protein>
    <submittedName>
        <fullName evidence="1">Uncharacterized protein</fullName>
    </submittedName>
</protein>
<reference evidence="1 2" key="1">
    <citation type="submission" date="2019-03" db="EMBL/GenBank/DDBJ databases">
        <title>Single cell metagenomics reveals metabolic interactions within the superorganism composed of flagellate Streblomastix strix and complex community of Bacteroidetes bacteria on its surface.</title>
        <authorList>
            <person name="Treitli S.C."/>
            <person name="Kolisko M."/>
            <person name="Husnik F."/>
            <person name="Keeling P."/>
            <person name="Hampl V."/>
        </authorList>
    </citation>
    <scope>NUCLEOTIDE SEQUENCE [LARGE SCALE GENOMIC DNA]</scope>
    <source>
        <strain evidence="1">ST1C</strain>
    </source>
</reference>
<proteinExistence type="predicted"/>
<dbReference type="Proteomes" id="UP000324800">
    <property type="component" value="Unassembled WGS sequence"/>
</dbReference>
<feature type="non-terminal residue" evidence="1">
    <location>
        <position position="56"/>
    </location>
</feature>
<evidence type="ECO:0000313" key="1">
    <source>
        <dbReference type="EMBL" id="KAA6364446.1"/>
    </source>
</evidence>
<dbReference type="AlphaFoldDB" id="A0A5J4U158"/>
<organism evidence="1 2">
    <name type="scientific">Streblomastix strix</name>
    <dbReference type="NCBI Taxonomy" id="222440"/>
    <lineage>
        <taxon>Eukaryota</taxon>
        <taxon>Metamonada</taxon>
        <taxon>Preaxostyla</taxon>
        <taxon>Oxymonadida</taxon>
        <taxon>Streblomastigidae</taxon>
        <taxon>Streblomastix</taxon>
    </lineage>
</organism>